<gene>
    <name evidence="1" type="ORF">IQ276_15250</name>
</gene>
<dbReference type="EMBL" id="JADEXS010000189">
    <property type="protein sequence ID" value="MBE9023740.1"/>
    <property type="molecule type" value="Genomic_DNA"/>
</dbReference>
<dbReference type="RefSeq" id="WP_193917589.1">
    <property type="nucleotide sequence ID" value="NZ_JADEXS020000001.1"/>
</dbReference>
<comment type="caution">
    <text evidence="1">The sequence shown here is derived from an EMBL/GenBank/DDBJ whole genome shotgun (WGS) entry which is preliminary data.</text>
</comment>
<reference evidence="1" key="1">
    <citation type="submission" date="2020-10" db="EMBL/GenBank/DDBJ databases">
        <authorList>
            <person name="Castelo-Branco R."/>
            <person name="Eusebio N."/>
            <person name="Adriana R."/>
            <person name="Vieira A."/>
            <person name="Brugerolle De Fraissinette N."/>
            <person name="Rezende De Castro R."/>
            <person name="Schneider M.P."/>
            <person name="Vasconcelos V."/>
            <person name="Leao P.N."/>
        </authorList>
    </citation>
    <scope>NUCLEOTIDE SEQUENCE</scope>
    <source>
        <strain evidence="1">LEGE 12446</strain>
    </source>
</reference>
<dbReference type="Proteomes" id="UP000622533">
    <property type="component" value="Unassembled WGS sequence"/>
</dbReference>
<sequence>MINKPYLVRVSDNDIVNLENVTSIRRRENQVLIFLAGESNPAIILNGDEAKAMWIYFSSQMMSFQPLKITNPGQQSAPDTPN</sequence>
<accession>A0A8J6ZW24</accession>
<organism evidence="1 2">
    <name type="scientific">Desmonostoc muscorum LEGE 12446</name>
    <dbReference type="NCBI Taxonomy" id="1828758"/>
    <lineage>
        <taxon>Bacteria</taxon>
        <taxon>Bacillati</taxon>
        <taxon>Cyanobacteriota</taxon>
        <taxon>Cyanophyceae</taxon>
        <taxon>Nostocales</taxon>
        <taxon>Nostocaceae</taxon>
        <taxon>Desmonostoc</taxon>
    </lineage>
</organism>
<keyword evidence="2" id="KW-1185">Reference proteome</keyword>
<name>A0A8J6ZW24_DESMC</name>
<proteinExistence type="predicted"/>
<protein>
    <submittedName>
        <fullName evidence="1">Uncharacterized protein</fullName>
    </submittedName>
</protein>
<dbReference type="AlphaFoldDB" id="A0A8J6ZW24"/>
<evidence type="ECO:0000313" key="2">
    <source>
        <dbReference type="Proteomes" id="UP000622533"/>
    </source>
</evidence>
<evidence type="ECO:0000313" key="1">
    <source>
        <dbReference type="EMBL" id="MBE9023740.1"/>
    </source>
</evidence>